<name>A0ABY8G129_9ACTO</name>
<dbReference type="Proteomes" id="UP001215216">
    <property type="component" value="Chromosome"/>
</dbReference>
<dbReference type="InterPro" id="IPR047681">
    <property type="entry name" value="PPA1309-like"/>
</dbReference>
<evidence type="ECO:0000313" key="2">
    <source>
        <dbReference type="Proteomes" id="UP001215216"/>
    </source>
</evidence>
<dbReference type="NCBIfam" id="NF040618">
    <property type="entry name" value="PPA1309_fam"/>
    <property type="match status" value="1"/>
</dbReference>
<sequence length="182" mass="19954">MDDQLSLSQIALRDATADIESHVNRFGWDGPVRVFALINARAALDAHPALAGELPADVEASAITDPHTLFSVEQEDLPHVDSLEELFGSIMWPPNVDGAAISTERVVLPPNVEVTLPDDEAAAMEILKNHPERQDVRIVASVMRSGESWCIVRMRHFDDDSMRISSPDAVPGLVEGLRETLK</sequence>
<protein>
    <submittedName>
        <fullName evidence="1">PPA1309 family protein</fullName>
    </submittedName>
</protein>
<dbReference type="RefSeq" id="WP_278012422.1">
    <property type="nucleotide sequence ID" value="NZ_CP121208.1"/>
</dbReference>
<accession>A0ABY8G129</accession>
<proteinExistence type="predicted"/>
<organism evidence="1 2">
    <name type="scientific">Arcanobacterium canis</name>
    <dbReference type="NCBI Taxonomy" id="999183"/>
    <lineage>
        <taxon>Bacteria</taxon>
        <taxon>Bacillati</taxon>
        <taxon>Actinomycetota</taxon>
        <taxon>Actinomycetes</taxon>
        <taxon>Actinomycetales</taxon>
        <taxon>Actinomycetaceae</taxon>
        <taxon>Arcanobacterium</taxon>
    </lineage>
</organism>
<keyword evidence="2" id="KW-1185">Reference proteome</keyword>
<gene>
    <name evidence="1" type="ORF">P7079_06255</name>
</gene>
<evidence type="ECO:0000313" key="1">
    <source>
        <dbReference type="EMBL" id="WFM82996.1"/>
    </source>
</evidence>
<reference evidence="1 2" key="1">
    <citation type="submission" date="2023-03" db="EMBL/GenBank/DDBJ databases">
        <title>Complete genome of Arcanobacterium canis strain DSM 25104 isolated in 2010 from a canine otitis externa in Germany.</title>
        <authorList>
            <person name="Borowiak M."/>
            <person name="Kreitlow A."/>
            <person name="Malorny B."/>
            <person name="Laemmler C."/>
            <person name="Prenger-Berninghoff E."/>
            <person name="Ploetz M."/>
            <person name="Abdulmawjood A."/>
        </authorList>
    </citation>
    <scope>NUCLEOTIDE SEQUENCE [LARGE SCALE GENOMIC DNA]</scope>
    <source>
        <strain evidence="1 2">DSM 25104</strain>
    </source>
</reference>
<dbReference type="EMBL" id="CP121208">
    <property type="protein sequence ID" value="WFM82996.1"/>
    <property type="molecule type" value="Genomic_DNA"/>
</dbReference>